<evidence type="ECO:0000313" key="20">
    <source>
        <dbReference type="Proteomes" id="UP000464468"/>
    </source>
</evidence>
<dbReference type="InterPro" id="IPR036942">
    <property type="entry name" value="Beta-barrel_TonB_sf"/>
</dbReference>
<dbReference type="EMBL" id="CP047895">
    <property type="protein sequence ID" value="QHL91149.1"/>
    <property type="molecule type" value="Genomic_DNA"/>
</dbReference>
<keyword evidence="5" id="KW-0410">Iron transport</keyword>
<sequence length="698" mass="75071">MTKTCLLASVAAFCLPAAAHAQDTPPERWTPADIIVTGERQTYRADEASVSRTPVPLIETPQSIQVLTRAFLRDQELNTLDEALRNVSGVVPTLPSEAVLANPIVRGFEAEIFTDGLIGYGDTAVIDPASLWNAERVEVAKGPTSTLFGGGTGAPLGGLINIVSKTANDRRALSVRVRAGSFDEYSAAGDVNVPLSSTLAVRLVGEVQTNGDYIDAVEVDRTLIAPSVRFAPSDGTEIVARLTHTRVEQLEYSGLPAQFRDDPRVVRNRFTGAVDAPRTTIDNLTYQLELSQRLADGLTLNARLRRYESAFDERATTPFVGFFPCGAASLLNETSCPQVSARLPADVGEWTGDVSLTGEFRTGRIEHVVLAGVQADRTDYDAAIGFTVFSPFPFDYAGPARVTGFTEPVLNQFITNRYKTNAAYLQDQLTIGPVHLLASIRFSELRLEEVAGGAGTNRSYNEWDPRIGASLDLAEGVSLFAGYATGSRLTIFFTGAEPPVPERSESFEGGIKFGLSRLGLSGTIAAYRIDRSNVATPDPNTFGSSVQVGRQRSEGIEADLIFEPTPAFSLLASYAYTDARVARDNAIPAGSRLPRVPEHSGRLAARYRIQDGGLKGLELGAGITASSGAVMTLPNGAKTDGYAVVDALASYRLGRARIGLRIDNLLNESYFIPYQYLAQDVVRPGNPRSAFVTLGFDL</sequence>
<keyword evidence="13 14" id="KW-0998">Cell outer membrane</keyword>
<dbReference type="Gene3D" id="2.170.130.10">
    <property type="entry name" value="TonB-dependent receptor, plug domain"/>
    <property type="match status" value="1"/>
</dbReference>
<evidence type="ECO:0000256" key="14">
    <source>
        <dbReference type="PROSITE-ProRule" id="PRU01360"/>
    </source>
</evidence>
<evidence type="ECO:0000256" key="12">
    <source>
        <dbReference type="ARBA" id="ARBA00023170"/>
    </source>
</evidence>
<dbReference type="PANTHER" id="PTHR32552:SF68">
    <property type="entry name" value="FERRICHROME OUTER MEMBRANE TRANSPORTER_PHAGE RECEPTOR"/>
    <property type="match status" value="1"/>
</dbReference>
<evidence type="ECO:0000256" key="4">
    <source>
        <dbReference type="ARBA" id="ARBA00022452"/>
    </source>
</evidence>
<dbReference type="NCBIfam" id="TIGR01783">
    <property type="entry name" value="TonB-siderophor"/>
    <property type="match status" value="1"/>
</dbReference>
<feature type="domain" description="TonB-dependent receptor-like beta-barrel" evidence="17">
    <location>
        <begin position="251"/>
        <end position="665"/>
    </location>
</feature>
<keyword evidence="8" id="KW-0408">Iron</keyword>
<evidence type="ECO:0000256" key="8">
    <source>
        <dbReference type="ARBA" id="ARBA00023004"/>
    </source>
</evidence>
<feature type="chain" id="PRO_5030797365" evidence="16">
    <location>
        <begin position="22"/>
        <end position="698"/>
    </location>
</feature>
<name>A0A7Z2NXD4_9SPHN</name>
<feature type="signal peptide" evidence="16">
    <location>
        <begin position="1"/>
        <end position="21"/>
    </location>
</feature>
<dbReference type="GO" id="GO:0038023">
    <property type="term" value="F:signaling receptor activity"/>
    <property type="evidence" value="ECO:0007669"/>
    <property type="project" value="InterPro"/>
</dbReference>
<dbReference type="PROSITE" id="PS52016">
    <property type="entry name" value="TONB_DEPENDENT_REC_3"/>
    <property type="match status" value="1"/>
</dbReference>
<protein>
    <submittedName>
        <fullName evidence="19">TonB-dependent siderophore receptor</fullName>
    </submittedName>
</protein>
<dbReference type="AlphaFoldDB" id="A0A7Z2NXD4"/>
<keyword evidence="4 14" id="KW-1134">Transmembrane beta strand</keyword>
<evidence type="ECO:0000256" key="5">
    <source>
        <dbReference type="ARBA" id="ARBA00022496"/>
    </source>
</evidence>
<keyword evidence="10 15" id="KW-0798">TonB box</keyword>
<dbReference type="InterPro" id="IPR037066">
    <property type="entry name" value="Plug_dom_sf"/>
</dbReference>
<evidence type="ECO:0000256" key="11">
    <source>
        <dbReference type="ARBA" id="ARBA00023136"/>
    </source>
</evidence>
<dbReference type="Gene3D" id="2.40.170.20">
    <property type="entry name" value="TonB-dependent receptor, beta-barrel domain"/>
    <property type="match status" value="1"/>
</dbReference>
<organism evidence="19 20">
    <name type="scientific">Sphingomonas changnyeongensis</name>
    <dbReference type="NCBI Taxonomy" id="2698679"/>
    <lineage>
        <taxon>Bacteria</taxon>
        <taxon>Pseudomonadati</taxon>
        <taxon>Pseudomonadota</taxon>
        <taxon>Alphaproteobacteria</taxon>
        <taxon>Sphingomonadales</taxon>
        <taxon>Sphingomonadaceae</taxon>
        <taxon>Sphingomonas</taxon>
    </lineage>
</organism>
<evidence type="ECO:0000256" key="6">
    <source>
        <dbReference type="ARBA" id="ARBA00022692"/>
    </source>
</evidence>
<evidence type="ECO:0000259" key="18">
    <source>
        <dbReference type="Pfam" id="PF07715"/>
    </source>
</evidence>
<proteinExistence type="inferred from homology"/>
<evidence type="ECO:0000259" key="17">
    <source>
        <dbReference type="Pfam" id="PF00593"/>
    </source>
</evidence>
<dbReference type="Proteomes" id="UP000464468">
    <property type="component" value="Chromosome"/>
</dbReference>
<gene>
    <name evidence="19" type="ORF">GVO57_10380</name>
</gene>
<keyword evidence="6 14" id="KW-0812">Transmembrane</keyword>
<dbReference type="SUPFAM" id="SSF56935">
    <property type="entry name" value="Porins"/>
    <property type="match status" value="1"/>
</dbReference>
<keyword evidence="12 19" id="KW-0675">Receptor</keyword>
<dbReference type="InterPro" id="IPR012910">
    <property type="entry name" value="Plug_dom"/>
</dbReference>
<reference evidence="19 20" key="1">
    <citation type="submission" date="2020-01" db="EMBL/GenBank/DDBJ databases">
        <title>Sphingomonas sp. C33 whole genome sequece.</title>
        <authorList>
            <person name="Park C."/>
        </authorList>
    </citation>
    <scope>NUCLEOTIDE SEQUENCE [LARGE SCALE GENOMIC DNA]</scope>
    <source>
        <strain evidence="19 20">C33</strain>
    </source>
</reference>
<dbReference type="InterPro" id="IPR039426">
    <property type="entry name" value="TonB-dep_rcpt-like"/>
</dbReference>
<feature type="domain" description="TonB-dependent receptor plug" evidence="18">
    <location>
        <begin position="57"/>
        <end position="152"/>
    </location>
</feature>
<keyword evidence="9" id="KW-0406">Ion transport</keyword>
<evidence type="ECO:0000256" key="16">
    <source>
        <dbReference type="SAM" id="SignalP"/>
    </source>
</evidence>
<evidence type="ECO:0000256" key="3">
    <source>
        <dbReference type="ARBA" id="ARBA00022448"/>
    </source>
</evidence>
<keyword evidence="20" id="KW-1185">Reference proteome</keyword>
<evidence type="ECO:0000256" key="1">
    <source>
        <dbReference type="ARBA" id="ARBA00004571"/>
    </source>
</evidence>
<dbReference type="InterPro" id="IPR010105">
    <property type="entry name" value="TonB_sidphr_rcpt"/>
</dbReference>
<dbReference type="CDD" id="cd01347">
    <property type="entry name" value="ligand_gated_channel"/>
    <property type="match status" value="1"/>
</dbReference>
<evidence type="ECO:0000256" key="9">
    <source>
        <dbReference type="ARBA" id="ARBA00023065"/>
    </source>
</evidence>
<evidence type="ECO:0000256" key="7">
    <source>
        <dbReference type="ARBA" id="ARBA00022729"/>
    </source>
</evidence>
<dbReference type="RefSeq" id="WP_160593079.1">
    <property type="nucleotide sequence ID" value="NZ_CP047895.1"/>
</dbReference>
<dbReference type="GO" id="GO:0009279">
    <property type="term" value="C:cell outer membrane"/>
    <property type="evidence" value="ECO:0007669"/>
    <property type="project" value="UniProtKB-SubCell"/>
</dbReference>
<dbReference type="GO" id="GO:0015891">
    <property type="term" value="P:siderophore transport"/>
    <property type="evidence" value="ECO:0007669"/>
    <property type="project" value="InterPro"/>
</dbReference>
<accession>A0A7Z2NXD4</accession>
<comment type="similarity">
    <text evidence="2 14 15">Belongs to the TonB-dependent receptor family.</text>
</comment>
<evidence type="ECO:0000256" key="2">
    <source>
        <dbReference type="ARBA" id="ARBA00009810"/>
    </source>
</evidence>
<dbReference type="KEGG" id="schy:GVO57_10380"/>
<dbReference type="Pfam" id="PF07715">
    <property type="entry name" value="Plug"/>
    <property type="match status" value="1"/>
</dbReference>
<evidence type="ECO:0000256" key="10">
    <source>
        <dbReference type="ARBA" id="ARBA00023077"/>
    </source>
</evidence>
<dbReference type="GO" id="GO:0015344">
    <property type="term" value="F:siderophore uptake transmembrane transporter activity"/>
    <property type="evidence" value="ECO:0007669"/>
    <property type="project" value="TreeGrafter"/>
</dbReference>
<keyword evidence="3 14" id="KW-0813">Transport</keyword>
<evidence type="ECO:0000313" key="19">
    <source>
        <dbReference type="EMBL" id="QHL91149.1"/>
    </source>
</evidence>
<comment type="subcellular location">
    <subcellularLocation>
        <location evidence="1 14">Cell outer membrane</location>
        <topology evidence="1 14">Multi-pass membrane protein</topology>
    </subcellularLocation>
</comment>
<dbReference type="PANTHER" id="PTHR32552">
    <property type="entry name" value="FERRICHROME IRON RECEPTOR-RELATED"/>
    <property type="match status" value="1"/>
</dbReference>
<dbReference type="Pfam" id="PF00593">
    <property type="entry name" value="TonB_dep_Rec_b-barrel"/>
    <property type="match status" value="1"/>
</dbReference>
<evidence type="ECO:0000256" key="13">
    <source>
        <dbReference type="ARBA" id="ARBA00023237"/>
    </source>
</evidence>
<evidence type="ECO:0000256" key="15">
    <source>
        <dbReference type="RuleBase" id="RU003357"/>
    </source>
</evidence>
<keyword evidence="7 16" id="KW-0732">Signal</keyword>
<dbReference type="InterPro" id="IPR000531">
    <property type="entry name" value="Beta-barrel_TonB"/>
</dbReference>
<keyword evidence="11 14" id="KW-0472">Membrane</keyword>